<comment type="similarity">
    <text evidence="1">Belongs to the PrpF family.</text>
</comment>
<dbReference type="GO" id="GO:0016853">
    <property type="term" value="F:isomerase activity"/>
    <property type="evidence" value="ECO:0007669"/>
    <property type="project" value="UniProtKB-KW"/>
</dbReference>
<organism evidence="3 4">
    <name type="scientific">Ceriporiopsis subvermispora (strain B)</name>
    <name type="common">White-rot fungus</name>
    <name type="synonym">Gelatoporia subvermispora</name>
    <dbReference type="NCBI Taxonomy" id="914234"/>
    <lineage>
        <taxon>Eukaryota</taxon>
        <taxon>Fungi</taxon>
        <taxon>Dikarya</taxon>
        <taxon>Basidiomycota</taxon>
        <taxon>Agaricomycotina</taxon>
        <taxon>Agaricomycetes</taxon>
        <taxon>Polyporales</taxon>
        <taxon>Gelatoporiaceae</taxon>
        <taxon>Gelatoporia</taxon>
    </lineage>
</organism>
<reference evidence="3 4" key="1">
    <citation type="journal article" date="2012" name="Proc. Natl. Acad. Sci. U.S.A.">
        <title>Comparative genomics of Ceriporiopsis subvermispora and Phanerochaete chrysosporium provide insight into selective ligninolysis.</title>
        <authorList>
            <person name="Fernandez-Fueyo E."/>
            <person name="Ruiz-Duenas F.J."/>
            <person name="Ferreira P."/>
            <person name="Floudas D."/>
            <person name="Hibbett D.S."/>
            <person name="Canessa P."/>
            <person name="Larrondo L.F."/>
            <person name="James T.Y."/>
            <person name="Seelenfreund D."/>
            <person name="Lobos S."/>
            <person name="Polanco R."/>
            <person name="Tello M."/>
            <person name="Honda Y."/>
            <person name="Watanabe T."/>
            <person name="Watanabe T."/>
            <person name="Ryu J.S."/>
            <person name="Kubicek C.P."/>
            <person name="Schmoll M."/>
            <person name="Gaskell J."/>
            <person name="Hammel K.E."/>
            <person name="St John F.J."/>
            <person name="Vanden Wymelenberg A."/>
            <person name="Sabat G."/>
            <person name="Splinter BonDurant S."/>
            <person name="Syed K."/>
            <person name="Yadav J.S."/>
            <person name="Doddapaneni H."/>
            <person name="Subramanian V."/>
            <person name="Lavin J.L."/>
            <person name="Oguiza J.A."/>
            <person name="Perez G."/>
            <person name="Pisabarro A.G."/>
            <person name="Ramirez L."/>
            <person name="Santoyo F."/>
            <person name="Master E."/>
            <person name="Coutinho P.M."/>
            <person name="Henrissat B."/>
            <person name="Lombard V."/>
            <person name="Magnuson J.K."/>
            <person name="Kuees U."/>
            <person name="Hori C."/>
            <person name="Igarashi K."/>
            <person name="Samejima M."/>
            <person name="Held B.W."/>
            <person name="Barry K.W."/>
            <person name="LaButti K.M."/>
            <person name="Lapidus A."/>
            <person name="Lindquist E.A."/>
            <person name="Lucas S.M."/>
            <person name="Riley R."/>
            <person name="Salamov A.A."/>
            <person name="Hoffmeister D."/>
            <person name="Schwenk D."/>
            <person name="Hadar Y."/>
            <person name="Yarden O."/>
            <person name="de Vries R.P."/>
            <person name="Wiebenga A."/>
            <person name="Stenlid J."/>
            <person name="Eastwood D."/>
            <person name="Grigoriev I.V."/>
            <person name="Berka R.M."/>
            <person name="Blanchette R.A."/>
            <person name="Kersten P."/>
            <person name="Martinez A.T."/>
            <person name="Vicuna R."/>
            <person name="Cullen D."/>
        </authorList>
    </citation>
    <scope>NUCLEOTIDE SEQUENCE [LARGE SCALE GENOMIC DNA]</scope>
    <source>
        <strain evidence="3 4">B</strain>
    </source>
</reference>
<evidence type="ECO:0000313" key="4">
    <source>
        <dbReference type="Proteomes" id="UP000016930"/>
    </source>
</evidence>
<evidence type="ECO:0000256" key="1">
    <source>
        <dbReference type="ARBA" id="ARBA00007673"/>
    </source>
</evidence>
<dbReference type="OrthoDB" id="10267539at2759"/>
<keyword evidence="4" id="KW-1185">Reference proteome</keyword>
<dbReference type="Pfam" id="PF04303">
    <property type="entry name" value="PrpF"/>
    <property type="match status" value="1"/>
</dbReference>
<dbReference type="EMBL" id="KB445804">
    <property type="protein sequence ID" value="EMD33903.1"/>
    <property type="molecule type" value="Genomic_DNA"/>
</dbReference>
<keyword evidence="2" id="KW-0413">Isomerase</keyword>
<dbReference type="AlphaFoldDB" id="M2QAF5"/>
<evidence type="ECO:0000256" key="2">
    <source>
        <dbReference type="ARBA" id="ARBA00023235"/>
    </source>
</evidence>
<dbReference type="Proteomes" id="UP000016930">
    <property type="component" value="Unassembled WGS sequence"/>
</dbReference>
<dbReference type="HOGENOM" id="CLU_026443_0_0_1"/>
<gene>
    <name evidence="3" type="ORF">CERSUDRAFT_117433</name>
</gene>
<accession>M2QAF5</accession>
<name>M2QAF5_CERS8</name>
<proteinExistence type="inferred from homology"/>
<dbReference type="Gene3D" id="3.10.310.10">
    <property type="entry name" value="Diaminopimelate Epimerase, Chain A, domain 1"/>
    <property type="match status" value="2"/>
</dbReference>
<evidence type="ECO:0000313" key="3">
    <source>
        <dbReference type="EMBL" id="EMD33903.1"/>
    </source>
</evidence>
<evidence type="ECO:0008006" key="5">
    <source>
        <dbReference type="Google" id="ProtNLM"/>
    </source>
</evidence>
<dbReference type="PANTHER" id="PTHR43709">
    <property type="entry name" value="ACONITATE ISOMERASE-RELATED"/>
    <property type="match status" value="1"/>
</dbReference>
<dbReference type="STRING" id="914234.M2QAF5"/>
<dbReference type="SUPFAM" id="SSF54506">
    <property type="entry name" value="Diaminopimelate epimerase-like"/>
    <property type="match status" value="2"/>
</dbReference>
<dbReference type="InterPro" id="IPR007400">
    <property type="entry name" value="PrpF-like"/>
</dbReference>
<sequence>MLSPLVRVLRRSATTLRAPHARCASSGVSNPIPATFMRGGTSKGIFLARDDLPSDPEEWSPIFLGIMGSPDPEYGRQLNGMGGGVSSLSKVMVVGAPTDEQKALGADVAYTFVQVGIRDEQIDLSGNCGNLSSMVGVFAVDRNLCKPAVSQTEPPRGTVRAYNTNTEKLVVTSFPVEKEEDRYNPILDLPEAAMAGVHGKASRILLEFPSPSGARTGALLPSGMPTDYLQVESVPNGPSAMDIPASCVDATNPTVFIAASDLRAIFKGHDHDPLSSPSLFYADPVVRQVVENIRRSGAECMGLDPDMQAQPKISVLSPPPDAESGIVAHSFSMGVLHKAIPMTVGLCLAVAARVPNTLAWDIVHSAERHRKAETDPLRIIHPSGYVDVGVDMDAAGDVKSVKVVRTGRRLMTGLVWW</sequence>
<dbReference type="PANTHER" id="PTHR43709:SF2">
    <property type="entry name" value="DUF453 DOMAIN PROTEIN (AFU_ORTHOLOGUE AFUA_6G00360)"/>
    <property type="match status" value="1"/>
</dbReference>
<protein>
    <recommendedName>
        <fullName evidence="5">DUF453-domain-containing protein</fullName>
    </recommendedName>
</protein>